<dbReference type="AlphaFoldDB" id="A0AAU7YYD5"/>
<sequence>MAVYRNQPFPCFGILKFLMSLFLILYGASLSAQTLEITLVDGQNGHPMVGASSYVNVWVGSERKEAIAIPTDGHGVARLQLTLNPGEINIPNSSKDRGSIVVDHPVVNYNESLRINTPYVSCGSGGSNYSWLRSENFSTKEIFQHGYVSPNTCGKATVSPQPGQVILFVRPLTWWEKLKE</sequence>
<proteinExistence type="predicted"/>
<name>A0AAU7YYD5_9BACT</name>
<evidence type="ECO:0000256" key="1">
    <source>
        <dbReference type="SAM" id="Phobius"/>
    </source>
</evidence>
<organism evidence="2">
    <name type="scientific">Tunturiibacter gelidiferens</name>
    <dbReference type="NCBI Taxonomy" id="3069689"/>
    <lineage>
        <taxon>Bacteria</taxon>
        <taxon>Pseudomonadati</taxon>
        <taxon>Acidobacteriota</taxon>
        <taxon>Terriglobia</taxon>
        <taxon>Terriglobales</taxon>
        <taxon>Acidobacteriaceae</taxon>
        <taxon>Tunturiibacter</taxon>
    </lineage>
</organism>
<reference evidence="2" key="2">
    <citation type="journal article" date="2024" name="Environ. Microbiol.">
        <title>Genome analysis and description of Tunturibacter gen. nov. expands the diversity of Terriglobia in tundra soils.</title>
        <authorList>
            <person name="Messyasz A."/>
            <person name="Mannisto M.K."/>
            <person name="Kerkhof L.J."/>
            <person name="Haggblom M.M."/>
        </authorList>
    </citation>
    <scope>NUCLEOTIDE SEQUENCE</scope>
    <source>
        <strain evidence="2">M8UP39</strain>
    </source>
</reference>
<dbReference type="KEGG" id="tgi:RBB81_18715"/>
<feature type="transmembrane region" description="Helical" evidence="1">
    <location>
        <begin position="12"/>
        <end position="30"/>
    </location>
</feature>
<accession>A0AAU7YYD5</accession>
<dbReference type="EMBL" id="CP132938">
    <property type="protein sequence ID" value="XCB21593.1"/>
    <property type="molecule type" value="Genomic_DNA"/>
</dbReference>
<reference evidence="2" key="1">
    <citation type="submission" date="2023-08" db="EMBL/GenBank/DDBJ databases">
        <authorList>
            <person name="Messyasz A."/>
            <person name="Mannisto M.K."/>
            <person name="Kerkhof L.J."/>
            <person name="Haggblom M."/>
        </authorList>
    </citation>
    <scope>NUCLEOTIDE SEQUENCE</scope>
    <source>
        <strain evidence="2">M8UP39</strain>
    </source>
</reference>
<gene>
    <name evidence="2" type="ORF">RBB81_18715</name>
</gene>
<keyword evidence="1" id="KW-0812">Transmembrane</keyword>
<keyword evidence="1" id="KW-0472">Membrane</keyword>
<protein>
    <submittedName>
        <fullName evidence="2">Uncharacterized protein</fullName>
    </submittedName>
</protein>
<keyword evidence="1" id="KW-1133">Transmembrane helix</keyword>
<evidence type="ECO:0000313" key="2">
    <source>
        <dbReference type="EMBL" id="XCB21593.1"/>
    </source>
</evidence>
<dbReference type="RefSeq" id="WP_353071704.1">
    <property type="nucleotide sequence ID" value="NZ_CP132938.1"/>
</dbReference>